<dbReference type="Proteomes" id="UP000327007">
    <property type="component" value="Unassembled WGS sequence"/>
</dbReference>
<keyword evidence="14" id="KW-1185">Reference proteome</keyword>
<dbReference type="EMBL" id="WDED01000013">
    <property type="protein sequence ID" value="KAB6147777.1"/>
    <property type="molecule type" value="Genomic_DNA"/>
</dbReference>
<sequence length="60" mass="7015">MRQQTSPLFCLSLIIFNKTYTVVNFDVEQGRIIIRENPKYLSLNEMYQVANSYPKGSKAR</sequence>
<dbReference type="EMBL" id="VYQC01000012">
    <property type="protein sequence ID" value="KAA9042971.1"/>
    <property type="molecule type" value="Genomic_DNA"/>
</dbReference>
<name>A0A1Y4VKM1_9BACE</name>
<reference evidence="6" key="2">
    <citation type="journal article" date="2018" name="BMC Genomics">
        <title>Whole genome sequencing and function prediction of 133 gut anaerobes isolated from chicken caecum in pure cultures.</title>
        <authorList>
            <person name="Medvecky M."/>
            <person name="Cejkova D."/>
            <person name="Polansky O."/>
            <person name="Karasova D."/>
            <person name="Kubasova T."/>
            <person name="Cizek A."/>
            <person name="Rychlik I."/>
        </authorList>
    </citation>
    <scope>NUCLEOTIDE SEQUENCE</scope>
    <source>
        <strain evidence="6">An109</strain>
    </source>
</reference>
<dbReference type="EMBL" id="NFLW01000022">
    <property type="protein sequence ID" value="OUQ67698.1"/>
    <property type="molecule type" value="Genomic_DNA"/>
</dbReference>
<dbReference type="EMBL" id="QRNE01000047">
    <property type="protein sequence ID" value="RHK27614.1"/>
    <property type="molecule type" value="Genomic_DNA"/>
</dbReference>
<dbReference type="Proteomes" id="UP000196036">
    <property type="component" value="Unassembled WGS sequence"/>
</dbReference>
<dbReference type="EMBL" id="WDCG01000001">
    <property type="protein sequence ID" value="KAB6428039.1"/>
    <property type="molecule type" value="Genomic_DNA"/>
</dbReference>
<evidence type="ECO:0000313" key="7">
    <source>
        <dbReference type="EMBL" id="RGV03548.1"/>
    </source>
</evidence>
<evidence type="ECO:0000313" key="1">
    <source>
        <dbReference type="EMBL" id="KAA9042971.1"/>
    </source>
</evidence>
<reference evidence="10 11" key="4">
    <citation type="submission" date="2018-08" db="EMBL/GenBank/DDBJ databases">
        <title>A genome reference for cultivated species of the human gut microbiota.</title>
        <authorList>
            <person name="Zou Y."/>
            <person name="Xue W."/>
            <person name="Luo G."/>
        </authorList>
    </citation>
    <scope>NUCLEOTIDE SEQUENCE [LARGE SCALE GENOMIC DNA]</scope>
    <source>
        <strain evidence="7 10">AF14-7</strain>
        <strain evidence="8 11">AF46-11NS</strain>
    </source>
</reference>
<evidence type="ECO:0000313" key="5">
    <source>
        <dbReference type="EMBL" id="KAB6428039.1"/>
    </source>
</evidence>
<evidence type="ECO:0000313" key="16">
    <source>
        <dbReference type="Proteomes" id="UP000474077"/>
    </source>
</evidence>
<reference evidence="13 14" key="6">
    <citation type="journal article" date="2019" name="Nat. Med.">
        <title>A library of human gut bacterial isolates paired with longitudinal multiomics data enables mechanistic microbiome research.</title>
        <authorList>
            <person name="Poyet M."/>
            <person name="Groussin M."/>
            <person name="Gibbons S.M."/>
            <person name="Avila-Pacheco J."/>
            <person name="Jiang X."/>
            <person name="Kearney S.M."/>
            <person name="Perrotta A.R."/>
            <person name="Berdy B."/>
            <person name="Zhao S."/>
            <person name="Lieberman T.D."/>
            <person name="Swanson P.K."/>
            <person name="Smith M."/>
            <person name="Roesemann S."/>
            <person name="Alexander J.E."/>
            <person name="Rich S.A."/>
            <person name="Livny J."/>
            <person name="Vlamakis H."/>
            <person name="Clish C."/>
            <person name="Bullock K."/>
            <person name="Deik A."/>
            <person name="Scott J."/>
            <person name="Pierce K.A."/>
            <person name="Xavier R.J."/>
            <person name="Alm E.J."/>
        </authorList>
    </citation>
    <scope>NUCLEOTIDE SEQUENCE [LARGE SCALE GENOMIC DNA]</scope>
    <source>
        <strain evidence="4 13">BIOML-A58</strain>
        <strain evidence="5 15">BIOML-A7</strain>
        <strain evidence="2 16">BIOML-A73</strain>
        <strain evidence="3 14">BIOML-A74</strain>
    </source>
</reference>
<dbReference type="Proteomes" id="UP000434604">
    <property type="component" value="Unassembled WGS sequence"/>
</dbReference>
<evidence type="ECO:0000313" key="12">
    <source>
        <dbReference type="Proteomes" id="UP000327007"/>
    </source>
</evidence>
<dbReference type="Proteomes" id="UP000283369">
    <property type="component" value="Unassembled WGS sequence"/>
</dbReference>
<reference evidence="9" key="1">
    <citation type="submission" date="2017-04" db="EMBL/GenBank/DDBJ databases">
        <title>Function of individual gut microbiota members based on whole genome sequencing of pure cultures obtained from chicken caecum.</title>
        <authorList>
            <person name="Medvecky M."/>
            <person name="Cejkova D."/>
            <person name="Polansky O."/>
            <person name="Karasova D."/>
            <person name="Kubasova T."/>
            <person name="Cizek A."/>
            <person name="Rychlik I."/>
        </authorList>
    </citation>
    <scope>NUCLEOTIDE SEQUENCE [LARGE SCALE GENOMIC DNA]</scope>
    <source>
        <strain evidence="9">An109</strain>
    </source>
</reference>
<evidence type="ECO:0000313" key="3">
    <source>
        <dbReference type="EMBL" id="KAB6091358.1"/>
    </source>
</evidence>
<evidence type="ECO:0000313" key="8">
    <source>
        <dbReference type="EMBL" id="RHK27614.1"/>
    </source>
</evidence>
<dbReference type="Proteomes" id="UP000471447">
    <property type="component" value="Unassembled WGS sequence"/>
</dbReference>
<dbReference type="Proteomes" id="UP000474077">
    <property type="component" value="Unassembled WGS sequence"/>
</dbReference>
<evidence type="ECO:0000313" key="9">
    <source>
        <dbReference type="Proteomes" id="UP000196036"/>
    </source>
</evidence>
<dbReference type="EMBL" id="WDES01000002">
    <property type="protein sequence ID" value="KAB6091358.1"/>
    <property type="molecule type" value="Genomic_DNA"/>
</dbReference>
<evidence type="ECO:0000313" key="14">
    <source>
        <dbReference type="Proteomes" id="UP000435059"/>
    </source>
</evidence>
<evidence type="ECO:0000313" key="4">
    <source>
        <dbReference type="EMBL" id="KAB6147777.1"/>
    </source>
</evidence>
<comment type="caution">
    <text evidence="2">The sequence shown here is derived from an EMBL/GenBank/DDBJ whole genome shotgun (WGS) entry which is preliminary data.</text>
</comment>
<dbReference type="Proteomes" id="UP000435059">
    <property type="component" value="Unassembled WGS sequence"/>
</dbReference>
<organism evidence="2 16">
    <name type="scientific">Bacteroides xylanisolvens</name>
    <dbReference type="NCBI Taxonomy" id="371601"/>
    <lineage>
        <taxon>Bacteria</taxon>
        <taxon>Pseudomonadati</taxon>
        <taxon>Bacteroidota</taxon>
        <taxon>Bacteroidia</taxon>
        <taxon>Bacteroidales</taxon>
        <taxon>Bacteroidaceae</taxon>
        <taxon>Bacteroides</taxon>
    </lineage>
</organism>
<dbReference type="Proteomes" id="UP000285503">
    <property type="component" value="Unassembled WGS sequence"/>
</dbReference>
<proteinExistence type="predicted"/>
<reference evidence="12" key="3">
    <citation type="journal article" date="2018" name="J. Anim. Genet.">
        <title>Acquired interbacterial defense systems protect against interspecies antagonism in the human gut microbiome.</title>
        <authorList>
            <person name="Ross B.D."/>
            <person name="Verster A.J."/>
            <person name="Radey M.C."/>
            <person name="Schmidtke D.T."/>
            <person name="Pope C.E."/>
            <person name="Hoffman L.R."/>
            <person name="Hajjar A."/>
            <person name="Peterson S.B."/>
            <person name="Borenstein E."/>
            <person name="Mougous J."/>
        </authorList>
    </citation>
    <scope>NUCLEOTIDE SEQUENCE [LARGE SCALE GENOMIC DNA]</scope>
    <source>
        <strain evidence="12">H204</strain>
    </source>
</reference>
<reference evidence="1" key="5">
    <citation type="journal article" date="2019" name="bioRxiv">
        <title>Acquired interbacterial defense systems protect against interspecies antagonism in the human gut microbiome.</title>
        <authorList>
            <person name="Ross B.D."/>
            <person name="Verster A.J."/>
            <person name="Radey M.C."/>
            <person name="Schmidtke D.T."/>
            <person name="Pope C.E."/>
            <person name="Hoffman L.R."/>
            <person name="Hajjar A.M."/>
            <person name="Peterson S.B."/>
            <person name="Borenstein E."/>
            <person name="Mougous J.D."/>
        </authorList>
    </citation>
    <scope>NUCLEOTIDE SEQUENCE</scope>
    <source>
        <strain evidence="1">H204</strain>
    </source>
</reference>
<dbReference type="AlphaFoldDB" id="A0A1Y4VKM1"/>
<evidence type="ECO:0000313" key="6">
    <source>
        <dbReference type="EMBL" id="OUQ67698.1"/>
    </source>
</evidence>
<dbReference type="EMBL" id="QRYV01000106">
    <property type="protein sequence ID" value="RGV03548.1"/>
    <property type="molecule type" value="Genomic_DNA"/>
</dbReference>
<protein>
    <submittedName>
        <fullName evidence="2">Uncharacterized protein</fullName>
    </submittedName>
</protein>
<evidence type="ECO:0000313" key="10">
    <source>
        <dbReference type="Proteomes" id="UP000283369"/>
    </source>
</evidence>
<accession>A0A1Y4VKM1</accession>
<gene>
    <name evidence="6" type="ORF">B5E52_12060</name>
    <name evidence="8" type="ORF">DW075_10185</name>
    <name evidence="7" type="ORF">DWW25_25135</name>
    <name evidence="1" type="ORF">F6S82_18065</name>
    <name evidence="4" type="ORF">GA398_10625</name>
    <name evidence="2" type="ORF">GA560_09970</name>
    <name evidence="3" type="ORF">GA574_01735</name>
    <name evidence="5" type="ORF">GAZ26_00470</name>
</gene>
<evidence type="ECO:0000313" key="2">
    <source>
        <dbReference type="EMBL" id="KAB6083318.1"/>
    </source>
</evidence>
<dbReference type="EMBL" id="WDER01000022">
    <property type="protein sequence ID" value="KAB6083318.1"/>
    <property type="molecule type" value="Genomic_DNA"/>
</dbReference>
<evidence type="ECO:0000313" key="15">
    <source>
        <dbReference type="Proteomes" id="UP000471447"/>
    </source>
</evidence>
<evidence type="ECO:0000313" key="13">
    <source>
        <dbReference type="Proteomes" id="UP000434604"/>
    </source>
</evidence>
<evidence type="ECO:0000313" key="11">
    <source>
        <dbReference type="Proteomes" id="UP000285503"/>
    </source>
</evidence>
<reference evidence="1" key="7">
    <citation type="submission" date="2019-09" db="EMBL/GenBank/DDBJ databases">
        <authorList>
            <person name="Ross B.D."/>
            <person name="Verster A.J."/>
            <person name="Radey M.C."/>
            <person name="Schmidtke D.T."/>
            <person name="Pope C.E."/>
            <person name="Hoffman L.R."/>
            <person name="Hajjar A.M."/>
            <person name="Peterson S.B."/>
            <person name="Borenstein E."/>
            <person name="Mougous J.D."/>
        </authorList>
    </citation>
    <scope>NUCLEOTIDE SEQUENCE</scope>
    <source>
        <strain evidence="1">H204</strain>
    </source>
</reference>